<evidence type="ECO:0000313" key="4">
    <source>
        <dbReference type="EMBL" id="NMG83439.1"/>
    </source>
</evidence>
<dbReference type="PROSITE" id="PS50887">
    <property type="entry name" value="GGDEF"/>
    <property type="match status" value="1"/>
</dbReference>
<dbReference type="NCBIfam" id="TIGR02577">
    <property type="entry name" value="cas_TM1794_Cmr2"/>
    <property type="match status" value="1"/>
</dbReference>
<proteinExistence type="predicted"/>
<keyword evidence="2" id="KW-0051">Antiviral defense</keyword>
<dbReference type="InterPro" id="IPR054767">
    <property type="entry name" value="Cas10-Cmr2_palm2"/>
</dbReference>
<dbReference type="GO" id="GO:0051607">
    <property type="term" value="P:defense response to virus"/>
    <property type="evidence" value="ECO:0007669"/>
    <property type="project" value="UniProtKB-KW"/>
</dbReference>
<dbReference type="GO" id="GO:0000166">
    <property type="term" value="F:nucleotide binding"/>
    <property type="evidence" value="ECO:0007669"/>
    <property type="project" value="UniProtKB-KW"/>
</dbReference>
<evidence type="ECO:0000313" key="5">
    <source>
        <dbReference type="Proteomes" id="UP000606580"/>
    </source>
</evidence>
<dbReference type="Pfam" id="PF22335">
    <property type="entry name" value="Cas10-Cmr2_palm2"/>
    <property type="match status" value="1"/>
</dbReference>
<sequence length="642" mass="74200">MYHTLIEEIQSLGDEFYLLRVSIGPVQEFISEARKTRDLFTGSNLLSLATSSSMKPIYDTYGSEFIIYPYIKNSKAHYNSIPNLYMAIIPQEGLESTLKQMELALSNFLNEVGSEVFKKLPNCGGCDAQWANQIKDHFYMNWVAIPITIDELTNSYKSKVKDIQHFFDERKMTRTFDQWSGSNAKKCVQCGHRESMPETLFSELQKDKRFKFQIKENERLCAICLLKRFYDVHDIKFESLSDISVRPFKQLIENGDAKEIKDFLNATNNLRNKLHETSVNKIEDLGGEWFYREHLDYTFIEKQYGLKSSTELGSSTELENLAGSAQEELKNIYTIYDTEPCKYYMILSMDGDDMGKLMSGDSLDDKDFTIDYQGDLSKILAKSGEKLSNLIESEGNGCTVYSGGDDLLAFLPIETGLPIINKLRDSFSEEFKSINKTPTSSSGIVILHHHDSLRRGLIESRKNVDAAKEQFKGKDAFFITLRVFSGSVITWGSKWTIDDFIIQGEYAIDQIQVLDLLERVVFFMNKDEKHRLSPDFIRDLMGELPAFYKYNKHNSKWSFECKMFRAEFGRLLKRHISKESDVWGDLWTGNNKTTDIMTEVFAYMADPDRNKQYKNSVKDNFENFLWIALFLAREDIGRSDKR</sequence>
<dbReference type="InterPro" id="IPR013407">
    <property type="entry name" value="CRISPR-assoc_prot_Cmr2"/>
</dbReference>
<accession>A0A848D8Q7</accession>
<feature type="domain" description="GGDEF" evidence="3">
    <location>
        <begin position="342"/>
        <end position="482"/>
    </location>
</feature>
<protein>
    <submittedName>
        <fullName evidence="4">Type III-B CRISPR-associated protein Cas10/Cmr2</fullName>
    </submittedName>
</protein>
<dbReference type="InterPro" id="IPR000160">
    <property type="entry name" value="GGDEF_dom"/>
</dbReference>
<dbReference type="Proteomes" id="UP000606580">
    <property type="component" value="Unassembled WGS sequence"/>
</dbReference>
<evidence type="ECO:0000256" key="2">
    <source>
        <dbReference type="ARBA" id="ARBA00023118"/>
    </source>
</evidence>
<dbReference type="EMBL" id="WNEG01000083">
    <property type="protein sequence ID" value="NMG83439.1"/>
    <property type="molecule type" value="Genomic_DNA"/>
</dbReference>
<dbReference type="Gene3D" id="3.30.70.270">
    <property type="match status" value="1"/>
</dbReference>
<dbReference type="InterPro" id="IPR043128">
    <property type="entry name" value="Rev_trsase/Diguanyl_cyclase"/>
</dbReference>
<reference evidence="4" key="1">
    <citation type="journal article" date="2020" name="MBio">
        <title>'Candidatus Ethanoperedens,' a Thermophilic Genus of Archaea Mediating the Anaerobic Oxidation of Ethane.</title>
        <authorList>
            <person name="Hahn C.J."/>
            <person name="Laso-Perez R."/>
            <person name="Vulcano F."/>
            <person name="Vaziourakis K.M."/>
            <person name="Stokke R."/>
            <person name="Steen I.H."/>
            <person name="Teske A."/>
            <person name="Boetius A."/>
            <person name="Liebeke M."/>
            <person name="Amann R."/>
            <person name="Knittel K."/>
            <person name="Wegener G."/>
        </authorList>
    </citation>
    <scope>NUCLEOTIDE SEQUENCE</scope>
    <source>
        <strain evidence="4">GoM-Arc1-LC-WB58</strain>
    </source>
</reference>
<dbReference type="InterPro" id="IPR038242">
    <property type="entry name" value="Cmr2_N"/>
</dbReference>
<name>A0A848D8Q7_9EURY</name>
<dbReference type="Gene3D" id="3.30.70.2220">
    <property type="entry name" value="CRISPR-Cas system, Cmr2 subunit, D1 domain, cysteine cluster"/>
    <property type="match status" value="1"/>
</dbReference>
<comment type="caution">
    <text evidence="4">The sequence shown here is derived from an EMBL/GenBank/DDBJ whole genome shotgun (WGS) entry which is preliminary data.</text>
</comment>
<dbReference type="AlphaFoldDB" id="A0A848D8Q7"/>
<organism evidence="4 5">
    <name type="scientific">Candidatus Ethanoperedens thermophilum</name>
    <dbReference type="NCBI Taxonomy" id="2766897"/>
    <lineage>
        <taxon>Archaea</taxon>
        <taxon>Methanobacteriati</taxon>
        <taxon>Methanobacteriota</taxon>
        <taxon>Stenosarchaea group</taxon>
        <taxon>Methanomicrobia</taxon>
        <taxon>Methanosarcinales</taxon>
        <taxon>Methanosarcinales incertae sedis</taxon>
        <taxon>GOM Arc I cluster</taxon>
        <taxon>Candidatus Ethanoperedens</taxon>
    </lineage>
</organism>
<dbReference type="Pfam" id="PF12469">
    <property type="entry name" value="Cmr2_N"/>
    <property type="match status" value="1"/>
</dbReference>
<dbReference type="InterPro" id="IPR024615">
    <property type="entry name" value="CRISPR-assoc_Cmr2_N"/>
</dbReference>
<evidence type="ECO:0000259" key="3">
    <source>
        <dbReference type="PROSITE" id="PS50887"/>
    </source>
</evidence>
<keyword evidence="1" id="KW-0547">Nucleotide-binding</keyword>
<gene>
    <name evidence="4" type="primary">cas10</name>
    <name evidence="4" type="ORF">GIS02_04450</name>
</gene>
<evidence type="ECO:0000256" key="1">
    <source>
        <dbReference type="ARBA" id="ARBA00022741"/>
    </source>
</evidence>